<evidence type="ECO:0000313" key="1">
    <source>
        <dbReference type="EMBL" id="MBX73814.1"/>
    </source>
</evidence>
<reference evidence="1" key="1">
    <citation type="submission" date="2018-02" db="EMBL/GenBank/DDBJ databases">
        <title>Rhizophora mucronata_Transcriptome.</title>
        <authorList>
            <person name="Meera S.P."/>
            <person name="Sreeshan A."/>
            <person name="Augustine A."/>
        </authorList>
    </citation>
    <scope>NUCLEOTIDE SEQUENCE</scope>
    <source>
        <tissue evidence="1">Leaf</tissue>
    </source>
</reference>
<sequence length="44" mass="5011">MVKRHGLESQPQSAGPLQKAGTRFSVFPQMDLWLLLFPSPHYVD</sequence>
<proteinExistence type="predicted"/>
<name>A0A2P2R3W9_RHIMU</name>
<organism evidence="1">
    <name type="scientific">Rhizophora mucronata</name>
    <name type="common">Asiatic mangrove</name>
    <dbReference type="NCBI Taxonomy" id="61149"/>
    <lineage>
        <taxon>Eukaryota</taxon>
        <taxon>Viridiplantae</taxon>
        <taxon>Streptophyta</taxon>
        <taxon>Embryophyta</taxon>
        <taxon>Tracheophyta</taxon>
        <taxon>Spermatophyta</taxon>
        <taxon>Magnoliopsida</taxon>
        <taxon>eudicotyledons</taxon>
        <taxon>Gunneridae</taxon>
        <taxon>Pentapetalae</taxon>
        <taxon>rosids</taxon>
        <taxon>fabids</taxon>
        <taxon>Malpighiales</taxon>
        <taxon>Rhizophoraceae</taxon>
        <taxon>Rhizophora</taxon>
    </lineage>
</organism>
<accession>A0A2P2R3W9</accession>
<dbReference type="AlphaFoldDB" id="A0A2P2R3W9"/>
<dbReference type="EMBL" id="GGEC01093330">
    <property type="protein sequence ID" value="MBX73814.1"/>
    <property type="molecule type" value="Transcribed_RNA"/>
</dbReference>
<protein>
    <submittedName>
        <fullName evidence="1">Uncharacterized protein</fullName>
    </submittedName>
</protein>